<evidence type="ECO:0000313" key="3">
    <source>
        <dbReference type="Proteomes" id="UP000298030"/>
    </source>
</evidence>
<keyword evidence="3" id="KW-1185">Reference proteome</keyword>
<name>A0A4Y7S1T6_COPMI</name>
<keyword evidence="1" id="KW-0472">Membrane</keyword>
<dbReference type="EMBL" id="QPFP01000361">
    <property type="protein sequence ID" value="TEB15289.1"/>
    <property type="molecule type" value="Genomic_DNA"/>
</dbReference>
<comment type="caution">
    <text evidence="2">The sequence shown here is derived from an EMBL/GenBank/DDBJ whole genome shotgun (WGS) entry which is preliminary data.</text>
</comment>
<gene>
    <name evidence="2" type="ORF">FA13DRAFT_847310</name>
</gene>
<feature type="transmembrane region" description="Helical" evidence="1">
    <location>
        <begin position="35"/>
        <end position="57"/>
    </location>
</feature>
<dbReference type="AlphaFoldDB" id="A0A4Y7S1T6"/>
<evidence type="ECO:0000256" key="1">
    <source>
        <dbReference type="SAM" id="Phobius"/>
    </source>
</evidence>
<proteinExistence type="predicted"/>
<keyword evidence="1" id="KW-0812">Transmembrane</keyword>
<keyword evidence="1" id="KW-1133">Transmembrane helix</keyword>
<reference evidence="2 3" key="1">
    <citation type="journal article" date="2019" name="Nat. Ecol. Evol.">
        <title>Megaphylogeny resolves global patterns of mushroom evolution.</title>
        <authorList>
            <person name="Varga T."/>
            <person name="Krizsan K."/>
            <person name="Foldi C."/>
            <person name="Dima B."/>
            <person name="Sanchez-Garcia M."/>
            <person name="Sanchez-Ramirez S."/>
            <person name="Szollosi G.J."/>
            <person name="Szarkandi J.G."/>
            <person name="Papp V."/>
            <person name="Albert L."/>
            <person name="Andreopoulos W."/>
            <person name="Angelini C."/>
            <person name="Antonin V."/>
            <person name="Barry K.W."/>
            <person name="Bougher N.L."/>
            <person name="Buchanan P."/>
            <person name="Buyck B."/>
            <person name="Bense V."/>
            <person name="Catcheside P."/>
            <person name="Chovatia M."/>
            <person name="Cooper J."/>
            <person name="Damon W."/>
            <person name="Desjardin D."/>
            <person name="Finy P."/>
            <person name="Geml J."/>
            <person name="Haridas S."/>
            <person name="Hughes K."/>
            <person name="Justo A."/>
            <person name="Karasinski D."/>
            <person name="Kautmanova I."/>
            <person name="Kiss B."/>
            <person name="Kocsube S."/>
            <person name="Kotiranta H."/>
            <person name="LaButti K.M."/>
            <person name="Lechner B.E."/>
            <person name="Liimatainen K."/>
            <person name="Lipzen A."/>
            <person name="Lukacs Z."/>
            <person name="Mihaltcheva S."/>
            <person name="Morgado L.N."/>
            <person name="Niskanen T."/>
            <person name="Noordeloos M.E."/>
            <person name="Ohm R.A."/>
            <person name="Ortiz-Santana B."/>
            <person name="Ovrebo C."/>
            <person name="Racz N."/>
            <person name="Riley R."/>
            <person name="Savchenko A."/>
            <person name="Shiryaev A."/>
            <person name="Soop K."/>
            <person name="Spirin V."/>
            <person name="Szebenyi C."/>
            <person name="Tomsovsky M."/>
            <person name="Tulloss R.E."/>
            <person name="Uehling J."/>
            <person name="Grigoriev I.V."/>
            <person name="Vagvolgyi C."/>
            <person name="Papp T."/>
            <person name="Martin F.M."/>
            <person name="Miettinen O."/>
            <person name="Hibbett D.S."/>
            <person name="Nagy L.G."/>
        </authorList>
    </citation>
    <scope>NUCLEOTIDE SEQUENCE [LARGE SCALE GENOMIC DNA]</scope>
    <source>
        <strain evidence="2 3">FP101781</strain>
    </source>
</reference>
<sequence length="63" mass="6855">MPPTIQFWFLSASPLHPHRPADVASGLLIPMPFSLFRASVCLFLVYLAAVSVFFALAPPAETP</sequence>
<evidence type="ECO:0000313" key="2">
    <source>
        <dbReference type="EMBL" id="TEB15289.1"/>
    </source>
</evidence>
<organism evidence="2 3">
    <name type="scientific">Coprinellus micaceus</name>
    <name type="common">Glistening ink-cap mushroom</name>
    <name type="synonym">Coprinus micaceus</name>
    <dbReference type="NCBI Taxonomy" id="71717"/>
    <lineage>
        <taxon>Eukaryota</taxon>
        <taxon>Fungi</taxon>
        <taxon>Dikarya</taxon>
        <taxon>Basidiomycota</taxon>
        <taxon>Agaricomycotina</taxon>
        <taxon>Agaricomycetes</taxon>
        <taxon>Agaricomycetidae</taxon>
        <taxon>Agaricales</taxon>
        <taxon>Agaricineae</taxon>
        <taxon>Psathyrellaceae</taxon>
        <taxon>Coprinellus</taxon>
    </lineage>
</organism>
<accession>A0A4Y7S1T6</accession>
<protein>
    <submittedName>
        <fullName evidence="2">Uncharacterized protein</fullName>
    </submittedName>
</protein>
<dbReference type="Proteomes" id="UP000298030">
    <property type="component" value="Unassembled WGS sequence"/>
</dbReference>